<dbReference type="Proteomes" id="UP001632038">
    <property type="component" value="Unassembled WGS sequence"/>
</dbReference>
<accession>A0ABD3C1A0</accession>
<evidence type="ECO:0000256" key="3">
    <source>
        <dbReference type="ARBA" id="ARBA00013194"/>
    </source>
</evidence>
<dbReference type="EMBL" id="JAVIJP010000060">
    <property type="protein sequence ID" value="KAL3622622.1"/>
    <property type="molecule type" value="Genomic_DNA"/>
</dbReference>
<comment type="caution">
    <text evidence="9">The sequence shown here is derived from an EMBL/GenBank/DDBJ whole genome shotgun (WGS) entry which is preliminary data.</text>
</comment>
<comment type="catalytic activity">
    <reaction evidence="1">
        <text>[protein]-peptidylproline (omega=180) = [protein]-peptidylproline (omega=0)</text>
        <dbReference type="Rhea" id="RHEA:16237"/>
        <dbReference type="Rhea" id="RHEA-COMP:10747"/>
        <dbReference type="Rhea" id="RHEA-COMP:10748"/>
        <dbReference type="ChEBI" id="CHEBI:83833"/>
        <dbReference type="ChEBI" id="CHEBI:83834"/>
        <dbReference type="EC" id="5.2.1.8"/>
    </reaction>
</comment>
<dbReference type="EC" id="5.2.1.8" evidence="3"/>
<gene>
    <name evidence="9" type="ORF">CASFOL_034033</name>
</gene>
<dbReference type="InterPro" id="IPR036524">
    <property type="entry name" value="Frataxin/CyaY_sf"/>
</dbReference>
<evidence type="ECO:0000256" key="5">
    <source>
        <dbReference type="ARBA" id="ARBA00023004"/>
    </source>
</evidence>
<dbReference type="InterPro" id="IPR002908">
    <property type="entry name" value="Frataxin/CyaY"/>
</dbReference>
<evidence type="ECO:0000256" key="6">
    <source>
        <dbReference type="ARBA" id="ARBA00023110"/>
    </source>
</evidence>
<keyword evidence="4" id="KW-0813">Transport</keyword>
<protein>
    <recommendedName>
        <fullName evidence="3">peptidylprolyl isomerase</fullName>
        <ecNumber evidence="3">5.2.1.8</ecNumber>
    </recommendedName>
</protein>
<dbReference type="InterPro" id="IPR020895">
    <property type="entry name" value="Frataxin_CS"/>
</dbReference>
<dbReference type="Pfam" id="PF01491">
    <property type="entry name" value="Frataxin_Cyay"/>
    <property type="match status" value="1"/>
</dbReference>
<dbReference type="PROSITE" id="PS50810">
    <property type="entry name" value="FRATAXIN_2"/>
    <property type="match status" value="1"/>
</dbReference>
<dbReference type="InterPro" id="IPR043323">
    <property type="entry name" value="PIN4"/>
</dbReference>
<feature type="region of interest" description="Disordered" evidence="8">
    <location>
        <begin position="29"/>
        <end position="49"/>
    </location>
</feature>
<dbReference type="PROSITE" id="PS01344">
    <property type="entry name" value="FRATAXIN_1"/>
    <property type="match status" value="1"/>
</dbReference>
<keyword evidence="4" id="KW-0410">Iron transport</keyword>
<evidence type="ECO:0000256" key="2">
    <source>
        <dbReference type="ARBA" id="ARBA00008183"/>
    </source>
</evidence>
<dbReference type="PANTHER" id="PTHR45995">
    <property type="match status" value="1"/>
</dbReference>
<comment type="similarity">
    <text evidence="2">Belongs to the frataxin family.</text>
</comment>
<name>A0ABD3C1A0_9LAMI</name>
<keyword evidence="6" id="KW-0697">Rotamase</keyword>
<evidence type="ECO:0000313" key="10">
    <source>
        <dbReference type="Proteomes" id="UP001632038"/>
    </source>
</evidence>
<proteinExistence type="inferred from homology"/>
<dbReference type="GO" id="GO:0003755">
    <property type="term" value="F:peptidyl-prolyl cis-trans isomerase activity"/>
    <property type="evidence" value="ECO:0007669"/>
    <property type="project" value="UniProtKB-KW"/>
</dbReference>
<dbReference type="AlphaFoldDB" id="A0ABD3C1A0"/>
<reference evidence="10" key="1">
    <citation type="journal article" date="2024" name="IScience">
        <title>Strigolactones Initiate the Formation of Haustorium-like Structures in Castilleja.</title>
        <authorList>
            <person name="Buerger M."/>
            <person name="Peterson D."/>
            <person name="Chory J."/>
        </authorList>
    </citation>
    <scope>NUCLEOTIDE SEQUENCE [LARGE SCALE GENOMIC DNA]</scope>
</reference>
<evidence type="ECO:0000256" key="1">
    <source>
        <dbReference type="ARBA" id="ARBA00000971"/>
    </source>
</evidence>
<keyword evidence="7" id="KW-0413">Isomerase</keyword>
<evidence type="ECO:0000256" key="7">
    <source>
        <dbReference type="ARBA" id="ARBA00023235"/>
    </source>
</evidence>
<evidence type="ECO:0000256" key="8">
    <source>
        <dbReference type="SAM" id="MobiDB-lite"/>
    </source>
</evidence>
<dbReference type="Gene3D" id="3.30.920.10">
    <property type="entry name" value="Frataxin/CyaY"/>
    <property type="match status" value="1"/>
</dbReference>
<dbReference type="GO" id="GO:0005737">
    <property type="term" value="C:cytoplasm"/>
    <property type="evidence" value="ECO:0007669"/>
    <property type="project" value="UniProtKB-ARBA"/>
</dbReference>
<feature type="compositionally biased region" description="Basic residues" evidence="8">
    <location>
        <begin position="33"/>
        <end position="44"/>
    </location>
</feature>
<organism evidence="9 10">
    <name type="scientific">Castilleja foliolosa</name>
    <dbReference type="NCBI Taxonomy" id="1961234"/>
    <lineage>
        <taxon>Eukaryota</taxon>
        <taxon>Viridiplantae</taxon>
        <taxon>Streptophyta</taxon>
        <taxon>Embryophyta</taxon>
        <taxon>Tracheophyta</taxon>
        <taxon>Spermatophyta</taxon>
        <taxon>Magnoliopsida</taxon>
        <taxon>eudicotyledons</taxon>
        <taxon>Gunneridae</taxon>
        <taxon>Pentapetalae</taxon>
        <taxon>asterids</taxon>
        <taxon>lamiids</taxon>
        <taxon>Lamiales</taxon>
        <taxon>Orobanchaceae</taxon>
        <taxon>Pedicularideae</taxon>
        <taxon>Castillejinae</taxon>
        <taxon>Castilleja</taxon>
    </lineage>
</organism>
<sequence length="117" mass="13649">MRVNIGARKLENLCYVINRQTPNRQIWMSSPVRNRKERKEKSKGKQAAAAPKEEIVLELAHKSKSTHIPCEEQRKIDEAYKKLQDVWLSNGEKVPPVEFAKHIIFYALKILTINLLR</sequence>
<dbReference type="SUPFAM" id="SSF55387">
    <property type="entry name" value="Frataxin/Nqo15-like"/>
    <property type="match status" value="1"/>
</dbReference>
<keyword evidence="10" id="KW-1185">Reference proteome</keyword>
<evidence type="ECO:0000256" key="4">
    <source>
        <dbReference type="ARBA" id="ARBA00022496"/>
    </source>
</evidence>
<keyword evidence="5" id="KW-0408">Iron</keyword>
<evidence type="ECO:0000313" key="9">
    <source>
        <dbReference type="EMBL" id="KAL3622622.1"/>
    </source>
</evidence>
<keyword evidence="4" id="KW-0406">Ion transport</keyword>
<dbReference type="GO" id="GO:0006826">
    <property type="term" value="P:iron ion transport"/>
    <property type="evidence" value="ECO:0007669"/>
    <property type="project" value="UniProtKB-KW"/>
</dbReference>